<evidence type="ECO:0000313" key="1">
    <source>
        <dbReference type="EMBL" id="VDI63404.1"/>
    </source>
</evidence>
<accession>A0A8B6GGF4</accession>
<proteinExistence type="predicted"/>
<sequence length="188" mass="21484">MDEPGYNQSGCVNVTAIFRVNNSAYPPSETGREHFVTGFKYGINNGVLKLTLERDGNITIPPIARGCRVNKELPTPDEYLCRESNVPFNEWNEHLPFQHEDMVTFTLQITNGGYLFYIDRDAYPDNPETAPRIREDYIGRTVTRDFVVQWDLVPPYHQCVENNGLKCATSPVFTQEVTNKVRSNAFET</sequence>
<dbReference type="OrthoDB" id="10300526at2759"/>
<dbReference type="AlphaFoldDB" id="A0A8B6GGF4"/>
<keyword evidence="2" id="KW-1185">Reference proteome</keyword>
<reference evidence="1" key="1">
    <citation type="submission" date="2018-11" db="EMBL/GenBank/DDBJ databases">
        <authorList>
            <person name="Alioto T."/>
            <person name="Alioto T."/>
        </authorList>
    </citation>
    <scope>NUCLEOTIDE SEQUENCE</scope>
</reference>
<dbReference type="Proteomes" id="UP000596742">
    <property type="component" value="Unassembled WGS sequence"/>
</dbReference>
<gene>
    <name evidence="1" type="ORF">MGAL_10B037917</name>
</gene>
<name>A0A8B6GGF4_MYTGA</name>
<dbReference type="EMBL" id="UYJE01008371">
    <property type="protein sequence ID" value="VDI63404.1"/>
    <property type="molecule type" value="Genomic_DNA"/>
</dbReference>
<protein>
    <submittedName>
        <fullName evidence="1">Uncharacterized protein</fullName>
    </submittedName>
</protein>
<organism evidence="1 2">
    <name type="scientific">Mytilus galloprovincialis</name>
    <name type="common">Mediterranean mussel</name>
    <dbReference type="NCBI Taxonomy" id="29158"/>
    <lineage>
        <taxon>Eukaryota</taxon>
        <taxon>Metazoa</taxon>
        <taxon>Spiralia</taxon>
        <taxon>Lophotrochozoa</taxon>
        <taxon>Mollusca</taxon>
        <taxon>Bivalvia</taxon>
        <taxon>Autobranchia</taxon>
        <taxon>Pteriomorphia</taxon>
        <taxon>Mytilida</taxon>
        <taxon>Mytiloidea</taxon>
        <taxon>Mytilidae</taxon>
        <taxon>Mytilinae</taxon>
        <taxon>Mytilus</taxon>
    </lineage>
</organism>
<comment type="caution">
    <text evidence="1">The sequence shown here is derived from an EMBL/GenBank/DDBJ whole genome shotgun (WGS) entry which is preliminary data.</text>
</comment>
<evidence type="ECO:0000313" key="2">
    <source>
        <dbReference type="Proteomes" id="UP000596742"/>
    </source>
</evidence>